<dbReference type="AlphaFoldDB" id="A0A8J3Z4K2"/>
<reference evidence="1" key="1">
    <citation type="submission" date="2021-01" db="EMBL/GenBank/DDBJ databases">
        <title>Whole genome shotgun sequence of Virgisporangium aurantiacum NBRC 16421.</title>
        <authorList>
            <person name="Komaki H."/>
            <person name="Tamura T."/>
        </authorList>
    </citation>
    <scope>NUCLEOTIDE SEQUENCE</scope>
    <source>
        <strain evidence="1">NBRC 16421</strain>
    </source>
</reference>
<dbReference type="InterPro" id="IPR045991">
    <property type="entry name" value="DUF5947"/>
</dbReference>
<gene>
    <name evidence="1" type="ORF">Vau01_023610</name>
</gene>
<comment type="caution">
    <text evidence="1">The sequence shown here is derived from an EMBL/GenBank/DDBJ whole genome shotgun (WGS) entry which is preliminary data.</text>
</comment>
<evidence type="ECO:0000313" key="1">
    <source>
        <dbReference type="EMBL" id="GIJ54845.1"/>
    </source>
</evidence>
<accession>A0A8J3Z4K2</accession>
<evidence type="ECO:0000313" key="2">
    <source>
        <dbReference type="Proteomes" id="UP000612585"/>
    </source>
</evidence>
<dbReference type="Pfam" id="PF19372">
    <property type="entry name" value="DUF5947"/>
    <property type="match status" value="1"/>
</dbReference>
<organism evidence="1 2">
    <name type="scientific">Virgisporangium aurantiacum</name>
    <dbReference type="NCBI Taxonomy" id="175570"/>
    <lineage>
        <taxon>Bacteria</taxon>
        <taxon>Bacillati</taxon>
        <taxon>Actinomycetota</taxon>
        <taxon>Actinomycetes</taxon>
        <taxon>Micromonosporales</taxon>
        <taxon>Micromonosporaceae</taxon>
        <taxon>Virgisporangium</taxon>
    </lineage>
</organism>
<name>A0A8J3Z4K2_9ACTN</name>
<dbReference type="EMBL" id="BOPG01000012">
    <property type="protein sequence ID" value="GIJ54845.1"/>
    <property type="molecule type" value="Genomic_DNA"/>
</dbReference>
<protein>
    <submittedName>
        <fullName evidence="1">Uncharacterized protein</fullName>
    </submittedName>
</protein>
<dbReference type="RefSeq" id="WP_203990553.1">
    <property type="nucleotide sequence ID" value="NZ_BOPG01000012.1"/>
</dbReference>
<dbReference type="Proteomes" id="UP000612585">
    <property type="component" value="Unassembled WGS sequence"/>
</dbReference>
<keyword evidence="2" id="KW-1185">Reference proteome</keyword>
<sequence length="214" mass="22992">MSLDGLRRFARAAPGSVAGAVAAPAERCDLCATPLDPRHGHVVALDQRSLRCACRPCYLLFAPSGAGGGRFRAIPERYLHDPDRPLTDADWDELGIPVSTVFFFDNSDLGRTIACYPSPAGATECLLDLDSWDRLRHTHPLLAAPAPDVEAVYVTRNAAGPEAFLVPIDACYALVGEVRTGWRGIDGGPAVHRALAGFVADLRRRSRSLRHGGP</sequence>
<proteinExistence type="predicted"/>